<organism evidence="1 2">
    <name type="scientific">Panagrolaimus superbus</name>
    <dbReference type="NCBI Taxonomy" id="310955"/>
    <lineage>
        <taxon>Eukaryota</taxon>
        <taxon>Metazoa</taxon>
        <taxon>Ecdysozoa</taxon>
        <taxon>Nematoda</taxon>
        <taxon>Chromadorea</taxon>
        <taxon>Rhabditida</taxon>
        <taxon>Tylenchina</taxon>
        <taxon>Panagrolaimomorpha</taxon>
        <taxon>Panagrolaimoidea</taxon>
        <taxon>Panagrolaimidae</taxon>
        <taxon>Panagrolaimus</taxon>
    </lineage>
</organism>
<reference evidence="2" key="1">
    <citation type="submission" date="2022-11" db="UniProtKB">
        <authorList>
            <consortium name="WormBaseParasite"/>
        </authorList>
    </citation>
    <scope>IDENTIFICATION</scope>
</reference>
<dbReference type="Proteomes" id="UP000887577">
    <property type="component" value="Unplaced"/>
</dbReference>
<proteinExistence type="predicted"/>
<evidence type="ECO:0000313" key="2">
    <source>
        <dbReference type="WBParaSite" id="PSU_v2.g17696.t1"/>
    </source>
</evidence>
<protein>
    <submittedName>
        <fullName evidence="2">Uncharacterized protein</fullName>
    </submittedName>
</protein>
<evidence type="ECO:0000313" key="1">
    <source>
        <dbReference type="Proteomes" id="UP000887577"/>
    </source>
</evidence>
<name>A0A914YK60_9BILA</name>
<sequence length="254" mass="29562">MQITKRHKIESLDHGDLFSGRLLVVSFWWGRKHLNLVCKTYEGARVRIKSFFARGHLLFNAIKKLMPRIPFYWNSDDGQSPKVLNFIRLIAKEVPPGKRAHNSDIDIDLQFDRTSEVIAGKPKPISYEDIRGIVRKPVFDFNDFEQDDELWTYGAIKESFNEIDLKSGTYLSAEFVNGQNRHVTLNVVLTYYTEDLLSGLGPGVEILLFGKIHIFHGRKTRIFVNDPENLLIQRRRLFNDAAIRQQTWDPQKFL</sequence>
<accession>A0A914YK60</accession>
<dbReference type="AlphaFoldDB" id="A0A914YK60"/>
<keyword evidence="1" id="KW-1185">Reference proteome</keyword>
<dbReference type="WBParaSite" id="PSU_v2.g17696.t1">
    <property type="protein sequence ID" value="PSU_v2.g17696.t1"/>
    <property type="gene ID" value="PSU_v2.g17696"/>
</dbReference>